<evidence type="ECO:0000313" key="1">
    <source>
        <dbReference type="EMBL" id="KKN26910.1"/>
    </source>
</evidence>
<dbReference type="AlphaFoldDB" id="A0A0F9P518"/>
<name>A0A0F9P518_9ZZZZ</name>
<dbReference type="EMBL" id="LAZR01002683">
    <property type="protein sequence ID" value="KKN26910.1"/>
    <property type="molecule type" value="Genomic_DNA"/>
</dbReference>
<comment type="caution">
    <text evidence="1">The sequence shown here is derived from an EMBL/GenBank/DDBJ whole genome shotgun (WGS) entry which is preliminary data.</text>
</comment>
<proteinExistence type="predicted"/>
<gene>
    <name evidence="1" type="ORF">LCGC14_0869820</name>
</gene>
<protein>
    <submittedName>
        <fullName evidence="1">Uncharacterized protein</fullName>
    </submittedName>
</protein>
<reference evidence="1" key="1">
    <citation type="journal article" date="2015" name="Nature">
        <title>Complex archaea that bridge the gap between prokaryotes and eukaryotes.</title>
        <authorList>
            <person name="Spang A."/>
            <person name="Saw J.H."/>
            <person name="Jorgensen S.L."/>
            <person name="Zaremba-Niedzwiedzka K."/>
            <person name="Martijn J."/>
            <person name="Lind A.E."/>
            <person name="van Eijk R."/>
            <person name="Schleper C."/>
            <person name="Guy L."/>
            <person name="Ettema T.J."/>
        </authorList>
    </citation>
    <scope>NUCLEOTIDE SEQUENCE</scope>
</reference>
<organism evidence="1">
    <name type="scientific">marine sediment metagenome</name>
    <dbReference type="NCBI Taxonomy" id="412755"/>
    <lineage>
        <taxon>unclassified sequences</taxon>
        <taxon>metagenomes</taxon>
        <taxon>ecological metagenomes</taxon>
    </lineage>
</organism>
<sequence>MTDETQEKALPVLLPPLEYLKPEDKVKGNLVWYDIKTYSDGKFVYYLTIIPKSGKKVIVRIGHSSGQMYRDFYELALANKLPFIIDIGISDGMKGRKIKLG</sequence>
<accession>A0A0F9P518</accession>